<accession>A0A2W7NAN8</accession>
<sequence length="388" mass="41347">MKIVVIGAGMIGVSIAAGLARKGAEVVLVDRSAPGTGTTATSYAWVNANGKEPRAYFDLNRAGLEAHHRLSPEGDAGWLHRGGHVEIAVEEPHRTDLARRMEMHRERGYPAEEIDAEKARTLLPDVIVPDEARLIVHYPREAHAYPAAYLAALLGQAREAGAEIRTGPGQNVVGLRASEGGSEVTLADGTAIRADKVVSAAGRWTPALAALAGIDVPLHAFAEPGDITVGYLATTNPLPVRLTRLVTAPSLHIRPAGGGRLLLQALDLDATADPGAVPDTRSDLAATFVARLQRLVRNAEAARIDELVVGQRVMPRDGRTIAGPAPNLSWLYIVATHSGVTLAPYLGEAVAAELLGERQAELDDFRIERFLDETSYGTPHSPRRPAQQ</sequence>
<gene>
    <name evidence="3" type="ORF">LX81_01691</name>
</gene>
<dbReference type="InterPro" id="IPR006076">
    <property type="entry name" value="FAD-dep_OxRdtase"/>
</dbReference>
<dbReference type="RefSeq" id="WP_111536837.1">
    <property type="nucleotide sequence ID" value="NZ_QKZL01000005.1"/>
</dbReference>
<dbReference type="OrthoDB" id="8993739at2"/>
<proteinExistence type="predicted"/>
<dbReference type="Gene3D" id="3.50.50.60">
    <property type="entry name" value="FAD/NAD(P)-binding domain"/>
    <property type="match status" value="1"/>
</dbReference>
<protein>
    <submittedName>
        <fullName evidence="3">Glycine/D-amino acid oxidase-like deaminating enzyme</fullName>
    </submittedName>
</protein>
<dbReference type="Gene3D" id="3.30.9.10">
    <property type="entry name" value="D-Amino Acid Oxidase, subunit A, domain 2"/>
    <property type="match status" value="1"/>
</dbReference>
<feature type="domain" description="FAD dependent oxidoreductase" evidence="2">
    <location>
        <begin position="2"/>
        <end position="352"/>
    </location>
</feature>
<dbReference type="Pfam" id="PF01266">
    <property type="entry name" value="DAO"/>
    <property type="match status" value="1"/>
</dbReference>
<dbReference type="InterPro" id="IPR036188">
    <property type="entry name" value="FAD/NAD-bd_sf"/>
</dbReference>
<keyword evidence="4" id="KW-1185">Reference proteome</keyword>
<reference evidence="3 4" key="1">
    <citation type="submission" date="2018-06" db="EMBL/GenBank/DDBJ databases">
        <title>Genomic Encyclopedia of Archaeal and Bacterial Type Strains, Phase II (KMG-II): from individual species to whole genera.</title>
        <authorList>
            <person name="Goeker M."/>
        </authorList>
    </citation>
    <scope>NUCLEOTIDE SEQUENCE [LARGE SCALE GENOMIC DNA]</scope>
    <source>
        <strain evidence="3 4">DSM 22009</strain>
    </source>
</reference>
<dbReference type="PANTHER" id="PTHR13847">
    <property type="entry name" value="SARCOSINE DEHYDROGENASE-RELATED"/>
    <property type="match status" value="1"/>
</dbReference>
<dbReference type="AlphaFoldDB" id="A0A2W7NAN8"/>
<evidence type="ECO:0000313" key="3">
    <source>
        <dbReference type="EMBL" id="PZX17060.1"/>
    </source>
</evidence>
<evidence type="ECO:0000313" key="4">
    <source>
        <dbReference type="Proteomes" id="UP000248916"/>
    </source>
</evidence>
<comment type="caution">
    <text evidence="3">The sequence shown here is derived from an EMBL/GenBank/DDBJ whole genome shotgun (WGS) entry which is preliminary data.</text>
</comment>
<dbReference type="EMBL" id="QKZL01000005">
    <property type="protein sequence ID" value="PZX17060.1"/>
    <property type="molecule type" value="Genomic_DNA"/>
</dbReference>
<keyword evidence="1" id="KW-0560">Oxidoreductase</keyword>
<dbReference type="SUPFAM" id="SSF51905">
    <property type="entry name" value="FAD/NAD(P)-binding domain"/>
    <property type="match status" value="1"/>
</dbReference>
<dbReference type="Proteomes" id="UP000248916">
    <property type="component" value="Unassembled WGS sequence"/>
</dbReference>
<dbReference type="GO" id="GO:0016491">
    <property type="term" value="F:oxidoreductase activity"/>
    <property type="evidence" value="ECO:0007669"/>
    <property type="project" value="UniProtKB-KW"/>
</dbReference>
<evidence type="ECO:0000256" key="1">
    <source>
        <dbReference type="ARBA" id="ARBA00023002"/>
    </source>
</evidence>
<evidence type="ECO:0000259" key="2">
    <source>
        <dbReference type="Pfam" id="PF01266"/>
    </source>
</evidence>
<dbReference type="GO" id="GO:0005737">
    <property type="term" value="C:cytoplasm"/>
    <property type="evidence" value="ECO:0007669"/>
    <property type="project" value="TreeGrafter"/>
</dbReference>
<organism evidence="3 4">
    <name type="scientific">Palleronia aestuarii</name>
    <dbReference type="NCBI Taxonomy" id="568105"/>
    <lineage>
        <taxon>Bacteria</taxon>
        <taxon>Pseudomonadati</taxon>
        <taxon>Pseudomonadota</taxon>
        <taxon>Alphaproteobacteria</taxon>
        <taxon>Rhodobacterales</taxon>
        <taxon>Roseobacteraceae</taxon>
        <taxon>Palleronia</taxon>
    </lineage>
</organism>
<name>A0A2W7NAN8_9RHOB</name>